<dbReference type="AlphaFoldDB" id="A0AAU6WCU6"/>
<keyword evidence="2" id="KW-1185">Reference proteome</keyword>
<dbReference type="RefSeq" id="WP_345470092.1">
    <property type="nucleotide sequence ID" value="NZ_CP125942.1"/>
</dbReference>
<sequence>MQDFLAGSESLSPQENTKELCSTDQCVEEWSTSNGNFLQFESQGAAEQFATYLGDDGRRWRNIVLDMSGKELSFEQKKEVIDTLFASHDWS</sequence>
<gene>
    <name evidence="1" type="ORF">QMQ05_11235</name>
</gene>
<dbReference type="EMBL" id="CP125942">
    <property type="protein sequence ID" value="XAO44928.1"/>
    <property type="molecule type" value="Genomic_DNA"/>
</dbReference>
<proteinExistence type="predicted"/>
<dbReference type="Proteomes" id="UP001486888">
    <property type="component" value="Chromosome"/>
</dbReference>
<organism evidence="1 2">
    <name type="scientific">Glutamicibacter ectropisis</name>
    <dbReference type="NCBI Taxonomy" id="3046593"/>
    <lineage>
        <taxon>Bacteria</taxon>
        <taxon>Bacillati</taxon>
        <taxon>Actinomycetota</taxon>
        <taxon>Actinomycetes</taxon>
        <taxon>Micrococcales</taxon>
        <taxon>Micrococcaceae</taxon>
        <taxon>Glutamicibacter</taxon>
    </lineage>
</organism>
<dbReference type="KEGG" id="gey:QMQ05_11235"/>
<reference evidence="1 2" key="1">
    <citation type="submission" date="2023-05" db="EMBL/GenBank/DDBJ databases">
        <title>Glutamicibacter sp. B1, complete genome.</title>
        <authorList>
            <person name="Long Y.H."/>
            <person name="Fang T."/>
            <person name="Li X.Y."/>
        </authorList>
    </citation>
    <scope>NUCLEOTIDE SEQUENCE [LARGE SCALE GENOMIC DNA]</scope>
    <source>
        <strain evidence="1 2">B1</strain>
    </source>
</reference>
<evidence type="ECO:0000313" key="2">
    <source>
        <dbReference type="Proteomes" id="UP001486888"/>
    </source>
</evidence>
<accession>A0AAU6WCU6</accession>
<protein>
    <submittedName>
        <fullName evidence="1">Uncharacterized protein</fullName>
    </submittedName>
</protein>
<evidence type="ECO:0000313" key="1">
    <source>
        <dbReference type="EMBL" id="XAO44928.1"/>
    </source>
</evidence>
<name>A0AAU6WCU6_9MICC</name>